<reference evidence="1" key="1">
    <citation type="journal article" date="2014" name="Front. Microbiol.">
        <title>High frequency of phylogenetically diverse reductive dehalogenase-homologous genes in deep subseafloor sedimentary metagenomes.</title>
        <authorList>
            <person name="Kawai M."/>
            <person name="Futagami T."/>
            <person name="Toyoda A."/>
            <person name="Takaki Y."/>
            <person name="Nishi S."/>
            <person name="Hori S."/>
            <person name="Arai W."/>
            <person name="Tsubouchi T."/>
            <person name="Morono Y."/>
            <person name="Uchiyama I."/>
            <person name="Ito T."/>
            <person name="Fujiyama A."/>
            <person name="Inagaki F."/>
            <person name="Takami H."/>
        </authorList>
    </citation>
    <scope>NUCLEOTIDE SEQUENCE</scope>
    <source>
        <strain evidence="1">Expedition CK06-06</strain>
    </source>
</reference>
<proteinExistence type="predicted"/>
<gene>
    <name evidence="1" type="ORF">S06H3_03212</name>
</gene>
<comment type="caution">
    <text evidence="1">The sequence shown here is derived from an EMBL/GenBank/DDBJ whole genome shotgun (WGS) entry which is preliminary data.</text>
</comment>
<dbReference type="EMBL" id="BARV01001018">
    <property type="protein sequence ID" value="GAH91111.1"/>
    <property type="molecule type" value="Genomic_DNA"/>
</dbReference>
<organism evidence="1">
    <name type="scientific">marine sediment metagenome</name>
    <dbReference type="NCBI Taxonomy" id="412755"/>
    <lineage>
        <taxon>unclassified sequences</taxon>
        <taxon>metagenomes</taxon>
        <taxon>ecological metagenomes</taxon>
    </lineage>
</organism>
<protein>
    <submittedName>
        <fullName evidence="1">Uncharacterized protein</fullName>
    </submittedName>
</protein>
<sequence>MQCAQSATVRKFRRILIEMPQLFALDGRTIEAKRKEAQRRLLICMATDEELEQMAKIAAELFPYPVDQMIKDLKAAREEYSKTKESWRKYLGKPQK</sequence>
<evidence type="ECO:0000313" key="1">
    <source>
        <dbReference type="EMBL" id="GAH91111.1"/>
    </source>
</evidence>
<name>X1J8U5_9ZZZZ</name>
<accession>X1J8U5</accession>
<dbReference type="AlphaFoldDB" id="X1J8U5"/>